<sequence>MLQRQSPSLRKNDQVLCLIVADVRQTLRGVNPRKGRVLRECADQLADVLTDIFNISLSCTIVPTCFKITTIIPVPKKPTVSCLSDYHPITLASIIMKCFERLVMRHIKTQLPASLELLQFSYRSNQSTDDAISTTLQILNHMKFADDMNVVGLINKDDESAYREEVQELVSWCKLNNLHLNVNKTKKMVVDFRKARQDHSLLTINGSSVEMVKNTKFFGVHLTENLTWTLNTSSITKRAQQRLYFLQKLRKAHLPSPILTTFYRGTRGSILSRCITTWFGNYTIFDCKTLQRIMRTAEKINEISLPAITDITQHI</sequence>
<reference evidence="2" key="1">
    <citation type="submission" date="2023-03" db="EMBL/GenBank/DDBJ databases">
        <title>Electrophorus voltai genome.</title>
        <authorList>
            <person name="Bian C."/>
        </authorList>
    </citation>
    <scope>NUCLEOTIDE SEQUENCE</scope>
    <source>
        <strain evidence="2">CB-2022</strain>
        <tissue evidence="2">Muscle</tissue>
    </source>
</reference>
<evidence type="ECO:0000313" key="2">
    <source>
        <dbReference type="EMBL" id="KAK1783985.1"/>
    </source>
</evidence>
<dbReference type="PANTHER" id="PTHR47510">
    <property type="entry name" value="REVERSE TRANSCRIPTASE DOMAIN-CONTAINING PROTEIN"/>
    <property type="match status" value="1"/>
</dbReference>
<dbReference type="Proteomes" id="UP001239994">
    <property type="component" value="Unassembled WGS sequence"/>
</dbReference>
<dbReference type="GO" id="GO:0016706">
    <property type="term" value="F:2-oxoglutarate-dependent dioxygenase activity"/>
    <property type="evidence" value="ECO:0007669"/>
    <property type="project" value="InterPro"/>
</dbReference>
<comment type="caution">
    <text evidence="2">The sequence shown here is derived from an EMBL/GenBank/DDBJ whole genome shotgun (WGS) entry which is preliminary data.</text>
</comment>
<protein>
    <recommendedName>
        <fullName evidence="1">Alkylated DNA repair protein AlkB homologue 8 N-terminal domain-containing protein</fullName>
    </recommendedName>
</protein>
<feature type="non-terminal residue" evidence="2">
    <location>
        <position position="1"/>
    </location>
</feature>
<name>A0AAD8YMP1_9TELE</name>
<dbReference type="InterPro" id="IPR015095">
    <property type="entry name" value="AlkB_hom8_N"/>
</dbReference>
<accession>A0AAD8YMP1</accession>
<gene>
    <name evidence="2" type="ORF">P4O66_022177</name>
</gene>
<dbReference type="GO" id="GO:0008168">
    <property type="term" value="F:methyltransferase activity"/>
    <property type="evidence" value="ECO:0007669"/>
    <property type="project" value="InterPro"/>
</dbReference>
<dbReference type="PANTHER" id="PTHR47510:SF3">
    <property type="entry name" value="ENDO_EXONUCLEASE_PHOSPHATASE DOMAIN-CONTAINING PROTEIN"/>
    <property type="match status" value="1"/>
</dbReference>
<feature type="domain" description="Alkylated DNA repair protein AlkB homologue 8 N-terminal" evidence="1">
    <location>
        <begin position="228"/>
        <end position="266"/>
    </location>
</feature>
<keyword evidence="3" id="KW-1185">Reference proteome</keyword>
<dbReference type="EMBL" id="JAROKS010000795">
    <property type="protein sequence ID" value="KAK1783985.1"/>
    <property type="molecule type" value="Genomic_DNA"/>
</dbReference>
<evidence type="ECO:0000313" key="3">
    <source>
        <dbReference type="Proteomes" id="UP001239994"/>
    </source>
</evidence>
<dbReference type="Pfam" id="PF09004">
    <property type="entry name" value="ALKBH8_N"/>
    <property type="match status" value="1"/>
</dbReference>
<proteinExistence type="predicted"/>
<dbReference type="AlphaFoldDB" id="A0AAD8YMP1"/>
<organism evidence="2 3">
    <name type="scientific">Electrophorus voltai</name>
    <dbReference type="NCBI Taxonomy" id="2609070"/>
    <lineage>
        <taxon>Eukaryota</taxon>
        <taxon>Metazoa</taxon>
        <taxon>Chordata</taxon>
        <taxon>Craniata</taxon>
        <taxon>Vertebrata</taxon>
        <taxon>Euteleostomi</taxon>
        <taxon>Actinopterygii</taxon>
        <taxon>Neopterygii</taxon>
        <taxon>Teleostei</taxon>
        <taxon>Ostariophysi</taxon>
        <taxon>Gymnotiformes</taxon>
        <taxon>Gymnotoidei</taxon>
        <taxon>Gymnotidae</taxon>
        <taxon>Electrophorus</taxon>
    </lineage>
</organism>
<evidence type="ECO:0000259" key="1">
    <source>
        <dbReference type="Pfam" id="PF09004"/>
    </source>
</evidence>